<dbReference type="PROSITE" id="PS00149">
    <property type="entry name" value="SULFATASE_2"/>
    <property type="match status" value="1"/>
</dbReference>
<dbReference type="EC" id="3.1.6.1" evidence="7"/>
<comment type="similarity">
    <text evidence="1">Belongs to the sulfatase family.</text>
</comment>
<proteinExistence type="inferred from homology"/>
<dbReference type="PROSITE" id="PS00523">
    <property type="entry name" value="SULFATASE_1"/>
    <property type="match status" value="1"/>
</dbReference>
<dbReference type="KEGG" id="gax:Pan161_49060"/>
<name>A0A517VJP6_9PLAN</name>
<keyword evidence="4" id="KW-0325">Glycoprotein</keyword>
<dbReference type="Gene3D" id="3.40.720.10">
    <property type="entry name" value="Alkaline Phosphatase, subunit A"/>
    <property type="match status" value="1"/>
</dbReference>
<dbReference type="CDD" id="cd16031">
    <property type="entry name" value="G6S_like"/>
    <property type="match status" value="1"/>
</dbReference>
<dbReference type="InterPro" id="IPR024607">
    <property type="entry name" value="Sulfatase_CS"/>
</dbReference>
<keyword evidence="8" id="KW-1185">Reference proteome</keyword>
<evidence type="ECO:0000256" key="1">
    <source>
        <dbReference type="ARBA" id="ARBA00008779"/>
    </source>
</evidence>
<feature type="region of interest" description="Disordered" evidence="5">
    <location>
        <begin position="518"/>
        <end position="539"/>
    </location>
</feature>
<feature type="domain" description="Sulfatase N-terminal" evidence="6">
    <location>
        <begin position="56"/>
        <end position="407"/>
    </location>
</feature>
<dbReference type="GO" id="GO:0004065">
    <property type="term" value="F:arylsulfatase activity"/>
    <property type="evidence" value="ECO:0007669"/>
    <property type="project" value="UniProtKB-EC"/>
</dbReference>
<evidence type="ECO:0000259" key="6">
    <source>
        <dbReference type="Pfam" id="PF00884"/>
    </source>
</evidence>
<sequence>MHFIGALQTDYMLPLKKVVHLSLFERREPMQAKRFCCLILCLTAILSTAQAEEKRPNILYIMSDDHAAHAIGAYESRLAVLNPTPTLDRLASEGILLKNVFCTNSICTPSRATLMTGQYSHVNGVTTLNGAIGPEQQHLAKLIKSAGYETAMIGKWHLKKEPAAFDFYTVLPGQGSYFNPVFRVRGPLPWPKNEFRAGGYDSRHSSDVITDISLKWLKNRKQKDKPFFLMHHFKAPHDNFENAERYDWLYQDVAIPEPDSLWHRGQHGPLHQALYGTSVGPRNQRRNMGHHMFVDQHLSPENYTREAYQRYLKKFLRCVRGVDDNIQRLLEHLKQTGELDNTIIIYTADQGFMLGEHDYIDKRWMYEESLRMPFIARYPKWIKANSKNENIINNVDFAPTLLEMAGVEKPEFMQGRSFLPILKGEAAAADWPDATYYRYWMHMAHHDNPAHYGIRTKDYKLIFFYGLPLDAPGAEKTPTPPHWELYDLRKDPREMQNVIADPAYKEVLEKLKAQLKQLKEQTGDTDERYPELQARRNAF</sequence>
<organism evidence="7 8">
    <name type="scientific">Gimesia algae</name>
    <dbReference type="NCBI Taxonomy" id="2527971"/>
    <lineage>
        <taxon>Bacteria</taxon>
        <taxon>Pseudomonadati</taxon>
        <taxon>Planctomycetota</taxon>
        <taxon>Planctomycetia</taxon>
        <taxon>Planctomycetales</taxon>
        <taxon>Planctomycetaceae</taxon>
        <taxon>Gimesia</taxon>
    </lineage>
</organism>
<dbReference type="SUPFAM" id="SSF53649">
    <property type="entry name" value="Alkaline phosphatase-like"/>
    <property type="match status" value="1"/>
</dbReference>
<evidence type="ECO:0000256" key="3">
    <source>
        <dbReference type="ARBA" id="ARBA00022801"/>
    </source>
</evidence>
<protein>
    <submittedName>
        <fullName evidence="7">Arylsulfatase</fullName>
        <ecNumber evidence="7">3.1.6.1</ecNumber>
    </submittedName>
</protein>
<evidence type="ECO:0000256" key="4">
    <source>
        <dbReference type="ARBA" id="ARBA00023180"/>
    </source>
</evidence>
<dbReference type="PANTHER" id="PTHR43108:SF6">
    <property type="entry name" value="N-SULPHOGLUCOSAMINE SULPHOHYDROLASE"/>
    <property type="match status" value="1"/>
</dbReference>
<accession>A0A517VJP6</accession>
<evidence type="ECO:0000256" key="5">
    <source>
        <dbReference type="SAM" id="MobiDB-lite"/>
    </source>
</evidence>
<dbReference type="InterPro" id="IPR000917">
    <property type="entry name" value="Sulfatase_N"/>
</dbReference>
<evidence type="ECO:0000313" key="7">
    <source>
        <dbReference type="EMBL" id="QDT93229.1"/>
    </source>
</evidence>
<dbReference type="AlphaFoldDB" id="A0A517VJP6"/>
<evidence type="ECO:0000313" key="8">
    <source>
        <dbReference type="Proteomes" id="UP000316855"/>
    </source>
</evidence>
<gene>
    <name evidence="7" type="primary">atsA_45</name>
    <name evidence="7" type="ORF">Pan161_49060</name>
</gene>
<dbReference type="EMBL" id="CP036343">
    <property type="protein sequence ID" value="QDT93229.1"/>
    <property type="molecule type" value="Genomic_DNA"/>
</dbReference>
<reference evidence="7 8" key="1">
    <citation type="submission" date="2019-02" db="EMBL/GenBank/DDBJ databases">
        <title>Deep-cultivation of Planctomycetes and their phenomic and genomic characterization uncovers novel biology.</title>
        <authorList>
            <person name="Wiegand S."/>
            <person name="Jogler M."/>
            <person name="Boedeker C."/>
            <person name="Pinto D."/>
            <person name="Vollmers J."/>
            <person name="Rivas-Marin E."/>
            <person name="Kohn T."/>
            <person name="Peeters S.H."/>
            <person name="Heuer A."/>
            <person name="Rast P."/>
            <person name="Oberbeckmann S."/>
            <person name="Bunk B."/>
            <person name="Jeske O."/>
            <person name="Meyerdierks A."/>
            <person name="Storesund J.E."/>
            <person name="Kallscheuer N."/>
            <person name="Luecker S."/>
            <person name="Lage O.M."/>
            <person name="Pohl T."/>
            <person name="Merkel B.J."/>
            <person name="Hornburger P."/>
            <person name="Mueller R.-W."/>
            <person name="Bruemmer F."/>
            <person name="Labrenz M."/>
            <person name="Spormann A.M."/>
            <person name="Op den Camp H."/>
            <person name="Overmann J."/>
            <person name="Amann R."/>
            <person name="Jetten M.S.M."/>
            <person name="Mascher T."/>
            <person name="Medema M.H."/>
            <person name="Devos D.P."/>
            <person name="Kaster A.-K."/>
            <person name="Ovreas L."/>
            <person name="Rohde M."/>
            <person name="Galperin M.Y."/>
            <person name="Jogler C."/>
        </authorList>
    </citation>
    <scope>NUCLEOTIDE SEQUENCE [LARGE SCALE GENOMIC DNA]</scope>
    <source>
        <strain evidence="7 8">Pan161</strain>
    </source>
</reference>
<dbReference type="PANTHER" id="PTHR43108">
    <property type="entry name" value="N-ACETYLGLUCOSAMINE-6-SULFATASE FAMILY MEMBER"/>
    <property type="match status" value="1"/>
</dbReference>
<evidence type="ECO:0000256" key="2">
    <source>
        <dbReference type="ARBA" id="ARBA00022729"/>
    </source>
</evidence>
<keyword evidence="2" id="KW-0732">Signal</keyword>
<keyword evidence="3 7" id="KW-0378">Hydrolase</keyword>
<dbReference type="InterPro" id="IPR017850">
    <property type="entry name" value="Alkaline_phosphatase_core_sf"/>
</dbReference>
<dbReference type="Pfam" id="PF00884">
    <property type="entry name" value="Sulfatase"/>
    <property type="match status" value="1"/>
</dbReference>
<dbReference type="Proteomes" id="UP000316855">
    <property type="component" value="Chromosome"/>
</dbReference>